<evidence type="ECO:0000313" key="2">
    <source>
        <dbReference type="Proteomes" id="UP000295733"/>
    </source>
</evidence>
<keyword evidence="2" id="KW-1185">Reference proteome</keyword>
<protein>
    <submittedName>
        <fullName evidence="1">Formate dehydrogenase subunit delta</fullName>
    </submittedName>
</protein>
<proteinExistence type="predicted"/>
<comment type="caution">
    <text evidence="1">The sequence shown here is derived from an EMBL/GenBank/DDBJ whole genome shotgun (WGS) entry which is preliminary data.</text>
</comment>
<dbReference type="Pfam" id="PF11390">
    <property type="entry name" value="FdsD"/>
    <property type="match status" value="1"/>
</dbReference>
<dbReference type="AlphaFoldDB" id="A0A4R2NTZ3"/>
<accession>A0A4R2NTZ3</accession>
<dbReference type="Proteomes" id="UP000295733">
    <property type="component" value="Unassembled WGS sequence"/>
</dbReference>
<dbReference type="OrthoDB" id="7409377at2"/>
<dbReference type="EMBL" id="SLXL01000003">
    <property type="protein sequence ID" value="TCP25440.1"/>
    <property type="molecule type" value="Genomic_DNA"/>
</dbReference>
<sequence>MQAEKLARMANQIATAFAHLPAARAAERVAGHIRDFWDPRMRAGLARIAAEQPEILSPTVVEASRQLETAAGTGPSPQ</sequence>
<evidence type="ECO:0000313" key="1">
    <source>
        <dbReference type="EMBL" id="TCP25440.1"/>
    </source>
</evidence>
<dbReference type="RefSeq" id="WP_132601457.1">
    <property type="nucleotide sequence ID" value="NZ_NRRP01000018.1"/>
</dbReference>
<reference evidence="1 2" key="1">
    <citation type="submission" date="2019-03" db="EMBL/GenBank/DDBJ databases">
        <title>Genomic Encyclopedia of Type Strains, Phase IV (KMG-IV): sequencing the most valuable type-strain genomes for metagenomic binning, comparative biology and taxonomic classification.</title>
        <authorList>
            <person name="Goeker M."/>
        </authorList>
    </citation>
    <scope>NUCLEOTIDE SEQUENCE [LARGE SCALE GENOMIC DNA]</scope>
    <source>
        <strain evidence="1 2">DSM 2781</strain>
    </source>
</reference>
<dbReference type="InterPro" id="IPR021074">
    <property type="entry name" value="Formate_DH_dsu"/>
</dbReference>
<name>A0A4R2NTZ3_RHOAD</name>
<organism evidence="1 2">
    <name type="scientific">Rhodovulum adriaticum</name>
    <name type="common">Rhodopseudomonas adriatica</name>
    <dbReference type="NCBI Taxonomy" id="35804"/>
    <lineage>
        <taxon>Bacteria</taxon>
        <taxon>Pseudomonadati</taxon>
        <taxon>Pseudomonadota</taxon>
        <taxon>Alphaproteobacteria</taxon>
        <taxon>Rhodobacterales</taxon>
        <taxon>Paracoccaceae</taxon>
        <taxon>Rhodovulum</taxon>
    </lineage>
</organism>
<gene>
    <name evidence="1" type="ORF">EV656_103191</name>
</gene>